<feature type="binding site" evidence="3">
    <location>
        <position position="167"/>
    </location>
    <ligand>
        <name>Cu cation</name>
        <dbReference type="ChEBI" id="CHEBI:23378"/>
    </ligand>
</feature>
<gene>
    <name evidence="6" type="ORF">SAMN03097708_00008</name>
</gene>
<dbReference type="RefSeq" id="WP_092991369.1">
    <property type="nucleotide sequence ID" value="NZ_FMWD01000001.1"/>
</dbReference>
<feature type="binding site" evidence="3">
    <location>
        <position position="77"/>
    </location>
    <ligand>
        <name>Cu cation</name>
        <dbReference type="ChEBI" id="CHEBI:23378"/>
    </ligand>
</feature>
<organism evidence="6 7">
    <name type="scientific">Thiohalomonas denitrificans</name>
    <dbReference type="NCBI Taxonomy" id="415747"/>
    <lineage>
        <taxon>Bacteria</taxon>
        <taxon>Pseudomonadati</taxon>
        <taxon>Pseudomonadota</taxon>
        <taxon>Gammaproteobacteria</taxon>
        <taxon>Thiohalomonadales</taxon>
        <taxon>Thiohalomonadaceae</taxon>
        <taxon>Thiohalomonas</taxon>
    </lineage>
</organism>
<dbReference type="InterPro" id="IPR003782">
    <property type="entry name" value="SCO1/SenC"/>
</dbReference>
<keyword evidence="7" id="KW-1185">Reference proteome</keyword>
<dbReference type="Gene3D" id="3.40.30.10">
    <property type="entry name" value="Glutaredoxin"/>
    <property type="match status" value="1"/>
</dbReference>
<keyword evidence="2 3" id="KW-0186">Copper</keyword>
<dbReference type="OrthoDB" id="8550465at2"/>
<evidence type="ECO:0000256" key="3">
    <source>
        <dbReference type="PIRSR" id="PIRSR603782-1"/>
    </source>
</evidence>
<feature type="disulfide bond" description="Redox-active" evidence="4">
    <location>
        <begin position="77"/>
        <end position="81"/>
    </location>
</feature>
<dbReference type="PANTHER" id="PTHR12151:SF25">
    <property type="entry name" value="LINALOOL DEHYDRATASE_ISOMERASE DOMAIN-CONTAINING PROTEIN"/>
    <property type="match status" value="1"/>
</dbReference>
<evidence type="ECO:0000256" key="2">
    <source>
        <dbReference type="ARBA" id="ARBA00023008"/>
    </source>
</evidence>
<reference evidence="6 7" key="1">
    <citation type="submission" date="2016-10" db="EMBL/GenBank/DDBJ databases">
        <authorList>
            <person name="de Groot N.N."/>
        </authorList>
    </citation>
    <scope>NUCLEOTIDE SEQUENCE [LARGE SCALE GENOMIC DNA]</scope>
    <source>
        <strain evidence="6 7">HLD2</strain>
    </source>
</reference>
<evidence type="ECO:0000313" key="7">
    <source>
        <dbReference type="Proteomes" id="UP000199648"/>
    </source>
</evidence>
<evidence type="ECO:0000313" key="6">
    <source>
        <dbReference type="EMBL" id="SCZ49052.1"/>
    </source>
</evidence>
<dbReference type="InterPro" id="IPR013766">
    <property type="entry name" value="Thioredoxin_domain"/>
</dbReference>
<dbReference type="PANTHER" id="PTHR12151">
    <property type="entry name" value="ELECTRON TRANSPORT PROTIN SCO1/SENC FAMILY MEMBER"/>
    <property type="match status" value="1"/>
</dbReference>
<dbReference type="Pfam" id="PF02630">
    <property type="entry name" value="SCO1-SenC"/>
    <property type="match status" value="1"/>
</dbReference>
<evidence type="ECO:0000259" key="5">
    <source>
        <dbReference type="PROSITE" id="PS51352"/>
    </source>
</evidence>
<feature type="binding site" evidence="3">
    <location>
        <position position="81"/>
    </location>
    <ligand>
        <name>Cu cation</name>
        <dbReference type="ChEBI" id="CHEBI:23378"/>
    </ligand>
</feature>
<accession>A0A1G5PHQ2</accession>
<proteinExistence type="inferred from homology"/>
<evidence type="ECO:0000256" key="1">
    <source>
        <dbReference type="ARBA" id="ARBA00010996"/>
    </source>
</evidence>
<dbReference type="CDD" id="cd02968">
    <property type="entry name" value="SCO"/>
    <property type="match status" value="1"/>
</dbReference>
<dbReference type="GO" id="GO:0046872">
    <property type="term" value="F:metal ion binding"/>
    <property type="evidence" value="ECO:0007669"/>
    <property type="project" value="UniProtKB-KW"/>
</dbReference>
<name>A0A1G5PHQ2_9GAMM</name>
<evidence type="ECO:0000256" key="4">
    <source>
        <dbReference type="PIRSR" id="PIRSR603782-2"/>
    </source>
</evidence>
<dbReference type="InterPro" id="IPR036249">
    <property type="entry name" value="Thioredoxin-like_sf"/>
</dbReference>
<feature type="domain" description="Thioredoxin" evidence="5">
    <location>
        <begin position="39"/>
        <end position="200"/>
    </location>
</feature>
<sequence length="200" mass="22323">MRTALATFLVLLTGVGMLWTATDGARAFTTEGARRLDIRESPRPVPALILQDHTGSRFGLERFRGSWVVLDFIYTRCADLCITAGNTLSEIRDGLPDKRLGRDVSLLSISFDPTHDQLPQLEYYARRYRAHADHWSIARTSEPDRLPALLDTFGVTVIPDGWGGYEHNAAMYVIDPGGRLVAIFDYDDPSAVLVFLEGRP</sequence>
<protein>
    <submittedName>
        <fullName evidence="6">Protein SCO1/2</fullName>
    </submittedName>
</protein>
<dbReference type="Proteomes" id="UP000199648">
    <property type="component" value="Unassembled WGS sequence"/>
</dbReference>
<dbReference type="SUPFAM" id="SSF52833">
    <property type="entry name" value="Thioredoxin-like"/>
    <property type="match status" value="1"/>
</dbReference>
<keyword evidence="4" id="KW-1015">Disulfide bond</keyword>
<dbReference type="STRING" id="415747.SAMN03097708_00008"/>
<dbReference type="AlphaFoldDB" id="A0A1G5PHQ2"/>
<dbReference type="PROSITE" id="PS51352">
    <property type="entry name" value="THIOREDOXIN_2"/>
    <property type="match status" value="1"/>
</dbReference>
<keyword evidence="3" id="KW-0479">Metal-binding</keyword>
<dbReference type="EMBL" id="FMWD01000001">
    <property type="protein sequence ID" value="SCZ49052.1"/>
    <property type="molecule type" value="Genomic_DNA"/>
</dbReference>
<comment type="similarity">
    <text evidence="1">Belongs to the SCO1/2 family.</text>
</comment>